<gene>
    <name evidence="1" type="ORF">BLNAU_4977</name>
</gene>
<proteinExistence type="predicted"/>
<evidence type="ECO:0000313" key="2">
    <source>
        <dbReference type="Proteomes" id="UP001281761"/>
    </source>
</evidence>
<name>A0ABQ9Y8V2_9EUKA</name>
<dbReference type="EMBL" id="JARBJD010000025">
    <property type="protein sequence ID" value="KAK2960094.1"/>
    <property type="molecule type" value="Genomic_DNA"/>
</dbReference>
<sequence>MGCALSCLVPETDRQTAIRNRRIKALLMSVLVHMEFILYGSSSGMKQLVLQQVTAVPQRAHIPKRKAGQPNSQTPL</sequence>
<dbReference type="Proteomes" id="UP001281761">
    <property type="component" value="Unassembled WGS sequence"/>
</dbReference>
<evidence type="ECO:0000313" key="1">
    <source>
        <dbReference type="EMBL" id="KAK2960094.1"/>
    </source>
</evidence>
<accession>A0ABQ9Y8V2</accession>
<keyword evidence="2" id="KW-1185">Reference proteome</keyword>
<reference evidence="1 2" key="1">
    <citation type="journal article" date="2022" name="bioRxiv">
        <title>Genomics of Preaxostyla Flagellates Illuminates Evolutionary Transitions and the Path Towards Mitochondrial Loss.</title>
        <authorList>
            <person name="Novak L.V.F."/>
            <person name="Treitli S.C."/>
            <person name="Pyrih J."/>
            <person name="Halakuc P."/>
            <person name="Pipaliya S.V."/>
            <person name="Vacek V."/>
            <person name="Brzon O."/>
            <person name="Soukal P."/>
            <person name="Eme L."/>
            <person name="Dacks J.B."/>
            <person name="Karnkowska A."/>
            <person name="Elias M."/>
            <person name="Hampl V."/>
        </authorList>
    </citation>
    <scope>NUCLEOTIDE SEQUENCE [LARGE SCALE GENOMIC DNA]</scope>
    <source>
        <strain evidence="1">NAU3</strain>
        <tissue evidence="1">Gut</tissue>
    </source>
</reference>
<protein>
    <submittedName>
        <fullName evidence="1">Uncharacterized protein</fullName>
    </submittedName>
</protein>
<comment type="caution">
    <text evidence="1">The sequence shown here is derived from an EMBL/GenBank/DDBJ whole genome shotgun (WGS) entry which is preliminary data.</text>
</comment>
<organism evidence="1 2">
    <name type="scientific">Blattamonas nauphoetae</name>
    <dbReference type="NCBI Taxonomy" id="2049346"/>
    <lineage>
        <taxon>Eukaryota</taxon>
        <taxon>Metamonada</taxon>
        <taxon>Preaxostyla</taxon>
        <taxon>Oxymonadida</taxon>
        <taxon>Blattamonas</taxon>
    </lineage>
</organism>